<dbReference type="OrthoDB" id="7427399at2"/>
<reference evidence="2 3" key="1">
    <citation type="journal article" date="2013" name="Antonie Van Leeuwenhoek">
        <title>Sphingomonas ginsenosidivorax sp. nov., with the ability to transform ginsenosides.</title>
        <authorList>
            <person name="Jin X.F."/>
            <person name="Kim J.K."/>
            <person name="Liu Q.M."/>
            <person name="Kang M.S."/>
            <person name="He D."/>
            <person name="Jin F.X."/>
            <person name="Kim S.C."/>
            <person name="Im W.T."/>
        </authorList>
    </citation>
    <scope>NUCLEOTIDE SEQUENCE [LARGE SCALE GENOMIC DNA]</scope>
    <source>
        <strain evidence="2 3">KHI67</strain>
    </source>
</reference>
<protein>
    <recommendedName>
        <fullName evidence="4">Bacterial surface antigen (D15) domain-containing protein</fullName>
    </recommendedName>
</protein>
<gene>
    <name evidence="2" type="ORF">FSB78_15395</name>
</gene>
<feature type="compositionally biased region" description="Pro residues" evidence="1">
    <location>
        <begin position="9"/>
        <end position="21"/>
    </location>
</feature>
<dbReference type="RefSeq" id="WP_147083449.1">
    <property type="nucleotide sequence ID" value="NZ_VOQR01000001.1"/>
</dbReference>
<evidence type="ECO:0008006" key="4">
    <source>
        <dbReference type="Google" id="ProtNLM"/>
    </source>
</evidence>
<dbReference type="EMBL" id="VOQR01000001">
    <property type="protein sequence ID" value="TXC72173.1"/>
    <property type="molecule type" value="Genomic_DNA"/>
</dbReference>
<organism evidence="2 3">
    <name type="scientific">Sphingomonas ginsenosidivorax</name>
    <dbReference type="NCBI Taxonomy" id="862135"/>
    <lineage>
        <taxon>Bacteria</taxon>
        <taxon>Pseudomonadati</taxon>
        <taxon>Pseudomonadota</taxon>
        <taxon>Alphaproteobacteria</taxon>
        <taxon>Sphingomonadales</taxon>
        <taxon>Sphingomonadaceae</taxon>
        <taxon>Sphingomonas</taxon>
    </lineage>
</organism>
<proteinExistence type="predicted"/>
<evidence type="ECO:0000313" key="2">
    <source>
        <dbReference type="EMBL" id="TXC72173.1"/>
    </source>
</evidence>
<accession>A0A5C6UHB6</accession>
<name>A0A5C6UHB6_9SPHN</name>
<sequence>MIVAAIATPVPPTPGTAPPDPARQATSQSALPPPLVPTPIARGRTRLAGSAWLLARSGPASLLDTGQLGASQAGLRLTYALGTARRLALAARLSAPMKGRGREAALGLDWQPTHLPLRLIAEQRVSLDGARGGPTVGIIGGYGPADIAPGLRLEAYAQAGAIARDGIETFIDIAARLTHPVAHVAGRRIDLGLGSWASAQRGARRVDLGPTLGVAIPVADKTIRLTLDWRQRVAGEARPGSGPALSIGSDF</sequence>
<dbReference type="Proteomes" id="UP000321250">
    <property type="component" value="Unassembled WGS sequence"/>
</dbReference>
<keyword evidence="3" id="KW-1185">Reference proteome</keyword>
<evidence type="ECO:0000256" key="1">
    <source>
        <dbReference type="SAM" id="MobiDB-lite"/>
    </source>
</evidence>
<evidence type="ECO:0000313" key="3">
    <source>
        <dbReference type="Proteomes" id="UP000321250"/>
    </source>
</evidence>
<feature type="region of interest" description="Disordered" evidence="1">
    <location>
        <begin position="7"/>
        <end position="36"/>
    </location>
</feature>
<comment type="caution">
    <text evidence="2">The sequence shown here is derived from an EMBL/GenBank/DDBJ whole genome shotgun (WGS) entry which is preliminary data.</text>
</comment>
<dbReference type="AlphaFoldDB" id="A0A5C6UHB6"/>